<keyword evidence="4" id="KW-1185">Reference proteome</keyword>
<gene>
    <name evidence="3" type="ORF">SAMN04487928_12181</name>
</gene>
<dbReference type="Gene3D" id="3.40.190.10">
    <property type="entry name" value="Periplasmic binding protein-like II"/>
    <property type="match status" value="2"/>
</dbReference>
<dbReference type="PROSITE" id="PS51257">
    <property type="entry name" value="PROKAR_LIPOPROTEIN"/>
    <property type="match status" value="1"/>
</dbReference>
<evidence type="ECO:0000313" key="4">
    <source>
        <dbReference type="Proteomes" id="UP000182624"/>
    </source>
</evidence>
<evidence type="ECO:0000313" key="3">
    <source>
        <dbReference type="EMBL" id="SFQ17230.1"/>
    </source>
</evidence>
<evidence type="ECO:0000256" key="2">
    <source>
        <dbReference type="SAM" id="SignalP"/>
    </source>
</evidence>
<reference evidence="4" key="1">
    <citation type="submission" date="2016-10" db="EMBL/GenBank/DDBJ databases">
        <authorList>
            <person name="Varghese N."/>
            <person name="Submissions S."/>
        </authorList>
    </citation>
    <scope>NUCLEOTIDE SEQUENCE [LARGE SCALE GENOMIC DNA]</scope>
    <source>
        <strain evidence="4">P18</strain>
    </source>
</reference>
<dbReference type="InterPro" id="IPR050490">
    <property type="entry name" value="Bact_solute-bd_prot1"/>
</dbReference>
<feature type="chain" id="PRO_5039141997" evidence="2">
    <location>
        <begin position="20"/>
        <end position="479"/>
    </location>
</feature>
<dbReference type="PANTHER" id="PTHR43649">
    <property type="entry name" value="ARABINOSE-BINDING PROTEIN-RELATED"/>
    <property type="match status" value="1"/>
</dbReference>
<evidence type="ECO:0000256" key="1">
    <source>
        <dbReference type="SAM" id="MobiDB-lite"/>
    </source>
</evidence>
<protein>
    <submittedName>
        <fullName evidence="3">Multiple sugar transport system substrate-binding protein</fullName>
    </submittedName>
</protein>
<keyword evidence="2" id="KW-0732">Signal</keyword>
<dbReference type="Pfam" id="PF01547">
    <property type="entry name" value="SBP_bac_1"/>
    <property type="match status" value="1"/>
</dbReference>
<proteinExistence type="predicted"/>
<feature type="region of interest" description="Disordered" evidence="1">
    <location>
        <begin position="26"/>
        <end position="57"/>
    </location>
</feature>
<dbReference type="RefSeq" id="WP_074889809.1">
    <property type="nucleotide sequence ID" value="NZ_FOXO01000021.1"/>
</dbReference>
<dbReference type="AlphaFoldDB" id="A0A1I5WBW8"/>
<accession>A0A1I5WBW8</accession>
<dbReference type="PANTHER" id="PTHR43649:SF11">
    <property type="entry name" value="ABC TRANSPORTER SUBSTRATE-BINDING PROTEIN YESO-RELATED"/>
    <property type="match status" value="1"/>
</dbReference>
<name>A0A1I5WBW8_9FIRM</name>
<dbReference type="InterPro" id="IPR006059">
    <property type="entry name" value="SBP"/>
</dbReference>
<keyword evidence="3" id="KW-0762">Sugar transport</keyword>
<dbReference type="EMBL" id="FOXO01000021">
    <property type="protein sequence ID" value="SFQ17230.1"/>
    <property type="molecule type" value="Genomic_DNA"/>
</dbReference>
<keyword evidence="3" id="KW-0813">Transport</keyword>
<feature type="signal peptide" evidence="2">
    <location>
        <begin position="1"/>
        <end position="19"/>
    </location>
</feature>
<sequence length="479" mass="51694">MKKKVISMVLSGMMIMSLAACGETAADTTAPAAEETPKAETATETPATETPAAETADAAAAAFDPATAGDVTVGFGWWGNQVRDEVTKAACDHFTELYPNVTFNLNSQAWNDYWAQMTSFSSSDTLPDLMQQDYAYFEQWVEAGDLLDLTPYVESGALDLSKIPESIVDTGKSASDGHIYAICAGMNAPALSYNKTLTDELGITVPDNMTWDQFAEISKQIYDAKGIGVVWHNFNSENPIAYFARGKGHNALFEADGVTVSEEEMTEFYTRLQNAVAEGWLFDTDKFASVDTATIPQSPLVYGSDPSVRSWCSFNFSNQYMAFCDAAKADGIELGITTWPEDNGAQANYLKPSQFFSITTDTQNPDLAVAILNYLINDVDANTLLRAERGVPANSEVAAAIADTVSQTDYTYPIIVDYLDMVSKNSTAIFPPLPGYAGTVNTDVIEGITSRALSKNPSDTPADLAKAFVEGANKVAADY</sequence>
<dbReference type="SUPFAM" id="SSF53850">
    <property type="entry name" value="Periplasmic binding protein-like II"/>
    <property type="match status" value="1"/>
</dbReference>
<dbReference type="Proteomes" id="UP000182624">
    <property type="component" value="Unassembled WGS sequence"/>
</dbReference>
<organism evidence="3 4">
    <name type="scientific">Butyrivibrio proteoclasticus</name>
    <dbReference type="NCBI Taxonomy" id="43305"/>
    <lineage>
        <taxon>Bacteria</taxon>
        <taxon>Bacillati</taxon>
        <taxon>Bacillota</taxon>
        <taxon>Clostridia</taxon>
        <taxon>Lachnospirales</taxon>
        <taxon>Lachnospiraceae</taxon>
        <taxon>Butyrivibrio</taxon>
    </lineage>
</organism>